<dbReference type="PROSITE" id="PS51186">
    <property type="entry name" value="GNAT"/>
    <property type="match status" value="1"/>
</dbReference>
<proteinExistence type="inferred from homology"/>
<dbReference type="AlphaFoldDB" id="A0A382EE10"/>
<dbReference type="InterPro" id="IPR050680">
    <property type="entry name" value="YpeA/RimI_acetyltransf"/>
</dbReference>
<keyword evidence="2" id="KW-0963">Cytoplasm</keyword>
<keyword evidence="4" id="KW-0012">Acyltransferase</keyword>
<dbReference type="EMBL" id="UINC01043893">
    <property type="protein sequence ID" value="SVB48572.1"/>
    <property type="molecule type" value="Genomic_DNA"/>
</dbReference>
<keyword evidence="3" id="KW-0808">Transferase</keyword>
<dbReference type="Pfam" id="PF00583">
    <property type="entry name" value="Acetyltransf_1"/>
    <property type="match status" value="1"/>
</dbReference>
<reference evidence="6" key="1">
    <citation type="submission" date="2018-05" db="EMBL/GenBank/DDBJ databases">
        <authorList>
            <person name="Lanie J.A."/>
            <person name="Ng W.-L."/>
            <person name="Kazmierczak K.M."/>
            <person name="Andrzejewski T.M."/>
            <person name="Davidsen T.M."/>
            <person name="Wayne K.J."/>
            <person name="Tettelin H."/>
            <person name="Glass J.I."/>
            <person name="Rusch D."/>
            <person name="Podicherti R."/>
            <person name="Tsui H.-C.T."/>
            <person name="Winkler M.E."/>
        </authorList>
    </citation>
    <scope>NUCLEOTIDE SEQUENCE</scope>
</reference>
<dbReference type="PANTHER" id="PTHR43420">
    <property type="entry name" value="ACETYLTRANSFERASE"/>
    <property type="match status" value="1"/>
</dbReference>
<evidence type="ECO:0000259" key="5">
    <source>
        <dbReference type="PROSITE" id="PS51186"/>
    </source>
</evidence>
<comment type="similarity">
    <text evidence="1">Belongs to the acetyltransferase family. RimI subfamily.</text>
</comment>
<protein>
    <recommendedName>
        <fullName evidence="5">N-acetyltransferase domain-containing protein</fullName>
    </recommendedName>
</protein>
<evidence type="ECO:0000256" key="3">
    <source>
        <dbReference type="ARBA" id="ARBA00022679"/>
    </source>
</evidence>
<dbReference type="InterPro" id="IPR006464">
    <property type="entry name" value="AcTrfase_RimI/Ard1"/>
</dbReference>
<dbReference type="Gene3D" id="3.40.630.30">
    <property type="match status" value="1"/>
</dbReference>
<dbReference type="InterPro" id="IPR000182">
    <property type="entry name" value="GNAT_dom"/>
</dbReference>
<dbReference type="CDD" id="cd04301">
    <property type="entry name" value="NAT_SF"/>
    <property type="match status" value="1"/>
</dbReference>
<dbReference type="GO" id="GO:0008080">
    <property type="term" value="F:N-acetyltransferase activity"/>
    <property type="evidence" value="ECO:0007669"/>
    <property type="project" value="InterPro"/>
</dbReference>
<dbReference type="PANTHER" id="PTHR43420:SF44">
    <property type="entry name" value="ACETYLTRANSFERASE YPEA"/>
    <property type="match status" value="1"/>
</dbReference>
<name>A0A382EE10_9ZZZZ</name>
<evidence type="ECO:0000313" key="6">
    <source>
        <dbReference type="EMBL" id="SVB48572.1"/>
    </source>
</evidence>
<accession>A0A382EE10</accession>
<evidence type="ECO:0000256" key="1">
    <source>
        <dbReference type="ARBA" id="ARBA00005395"/>
    </source>
</evidence>
<feature type="domain" description="N-acetyltransferase" evidence="5">
    <location>
        <begin position="3"/>
        <end position="188"/>
    </location>
</feature>
<evidence type="ECO:0000256" key="4">
    <source>
        <dbReference type="ARBA" id="ARBA00023315"/>
    </source>
</evidence>
<dbReference type="InterPro" id="IPR016181">
    <property type="entry name" value="Acyl_CoA_acyltransferase"/>
</dbReference>
<dbReference type="SUPFAM" id="SSF55729">
    <property type="entry name" value="Acyl-CoA N-acyltransferases (Nat)"/>
    <property type="match status" value="1"/>
</dbReference>
<evidence type="ECO:0000256" key="2">
    <source>
        <dbReference type="ARBA" id="ARBA00022490"/>
    </source>
</evidence>
<dbReference type="NCBIfam" id="TIGR01575">
    <property type="entry name" value="rimI"/>
    <property type="match status" value="1"/>
</dbReference>
<sequence>MEVSLRRLQTGDIDQVIEIEREAFSPLWITTPFKRELNNQYACYLVACEPEEPEEEDSTGTDSKENRSLWSRVVTGAQRLVPGKDEENNLQTPIAGYVSVWYQGEEAHITEIAVRETRRGNGIGELLLIGSLREAVKYGSKVMTLEARVSNFIAQRLYEKYGFKNVGTRKAYYSDNREDAVIMTTNPISSEEYQAMFRELQESFLTRWGEINFDSEIH</sequence>
<gene>
    <name evidence="6" type="ORF">METZ01_LOCUS201426</name>
</gene>
<organism evidence="6">
    <name type="scientific">marine metagenome</name>
    <dbReference type="NCBI Taxonomy" id="408172"/>
    <lineage>
        <taxon>unclassified sequences</taxon>
        <taxon>metagenomes</taxon>
        <taxon>ecological metagenomes</taxon>
    </lineage>
</organism>